<evidence type="ECO:0000256" key="2">
    <source>
        <dbReference type="SAM" id="MobiDB-lite"/>
    </source>
</evidence>
<accession>A0A3S5BA25</accession>
<feature type="repeat" description="Filamin" evidence="1">
    <location>
        <begin position="234"/>
        <end position="274"/>
    </location>
</feature>
<feature type="compositionally biased region" description="Polar residues" evidence="2">
    <location>
        <begin position="330"/>
        <end position="340"/>
    </location>
</feature>
<dbReference type="OrthoDB" id="264520at2759"/>
<evidence type="ECO:0000256" key="1">
    <source>
        <dbReference type="PROSITE-ProRule" id="PRU00087"/>
    </source>
</evidence>
<dbReference type="EMBL" id="CAAALY010266276">
    <property type="protein sequence ID" value="VEL40749.1"/>
    <property type="molecule type" value="Genomic_DNA"/>
</dbReference>
<feature type="region of interest" description="Disordered" evidence="2">
    <location>
        <begin position="316"/>
        <end position="340"/>
    </location>
</feature>
<sequence>MKKKWTYKMTEQQYARKAIEEVIRLADEKILGSEDTISKRGEDLAEFAHSCEDTIKDLGHYFINLVKQLEQWKAIFIQDLQKNTAEIGNEFRERSLRIQELVNKLKALRDKSANQLGDGRSADSDLVYQVHNCIFGINQEIEGLNDFSCKCLPLKFVGKLNFEQTAKENIGSLEKLADLNAAEILPSKLPKIKLGQLFHLDFRISRNYCEAAKRFLTFTITKDADSLHKVCGYLHDNKNGTYTLSFPITAIIPHTVNVFYLGEHIRNSPYTIVFKVGPNQIPSGSVPTNQNTGQYASTNKEMRTDFQNCPMKNINREMGDERENRRNKWNIDQNGSASDI</sequence>
<name>A0A3S5BA25_9PLAT</name>
<dbReference type="InterPro" id="IPR014756">
    <property type="entry name" value="Ig_E-set"/>
</dbReference>
<dbReference type="Proteomes" id="UP000784294">
    <property type="component" value="Unassembled WGS sequence"/>
</dbReference>
<comment type="caution">
    <text evidence="3">The sequence shown here is derived from an EMBL/GenBank/DDBJ whole genome shotgun (WGS) entry which is preliminary data.</text>
</comment>
<dbReference type="InterPro" id="IPR013783">
    <property type="entry name" value="Ig-like_fold"/>
</dbReference>
<dbReference type="Gene3D" id="2.60.40.10">
    <property type="entry name" value="Immunoglobulins"/>
    <property type="match status" value="1"/>
</dbReference>
<keyword evidence="4" id="KW-1185">Reference proteome</keyword>
<evidence type="ECO:0000313" key="4">
    <source>
        <dbReference type="Proteomes" id="UP000784294"/>
    </source>
</evidence>
<gene>
    <name evidence="3" type="ORF">PXEA_LOCUS34189</name>
</gene>
<reference evidence="3" key="1">
    <citation type="submission" date="2018-11" db="EMBL/GenBank/DDBJ databases">
        <authorList>
            <consortium name="Pathogen Informatics"/>
        </authorList>
    </citation>
    <scope>NUCLEOTIDE SEQUENCE</scope>
</reference>
<dbReference type="AlphaFoldDB" id="A0A3S5BA25"/>
<protein>
    <submittedName>
        <fullName evidence="3">Uncharacterized protein</fullName>
    </submittedName>
</protein>
<dbReference type="InterPro" id="IPR017868">
    <property type="entry name" value="Filamin/ABP280_repeat-like"/>
</dbReference>
<dbReference type="SUPFAM" id="SSF81296">
    <property type="entry name" value="E set domains"/>
    <property type="match status" value="1"/>
</dbReference>
<feature type="compositionally biased region" description="Basic and acidic residues" evidence="2">
    <location>
        <begin position="316"/>
        <end position="326"/>
    </location>
</feature>
<dbReference type="PROSITE" id="PS50194">
    <property type="entry name" value="FILAMIN_REPEAT"/>
    <property type="match status" value="1"/>
</dbReference>
<organism evidence="3 4">
    <name type="scientific">Protopolystoma xenopodis</name>
    <dbReference type="NCBI Taxonomy" id="117903"/>
    <lineage>
        <taxon>Eukaryota</taxon>
        <taxon>Metazoa</taxon>
        <taxon>Spiralia</taxon>
        <taxon>Lophotrochozoa</taxon>
        <taxon>Platyhelminthes</taxon>
        <taxon>Monogenea</taxon>
        <taxon>Polyopisthocotylea</taxon>
        <taxon>Polystomatidea</taxon>
        <taxon>Polystomatidae</taxon>
        <taxon>Protopolystoma</taxon>
    </lineage>
</organism>
<dbReference type="Pfam" id="PF00630">
    <property type="entry name" value="Filamin"/>
    <property type="match status" value="1"/>
</dbReference>
<proteinExistence type="predicted"/>
<evidence type="ECO:0000313" key="3">
    <source>
        <dbReference type="EMBL" id="VEL40749.1"/>
    </source>
</evidence>